<evidence type="ECO:0000313" key="5">
    <source>
        <dbReference type="EMBL" id="MBO2449472.1"/>
    </source>
</evidence>
<evidence type="ECO:0000259" key="4">
    <source>
        <dbReference type="SMART" id="SM00824"/>
    </source>
</evidence>
<gene>
    <name evidence="5" type="ORF">J4573_20390</name>
</gene>
<proteinExistence type="inferred from homology"/>
<dbReference type="GO" id="GO:0016787">
    <property type="term" value="F:hydrolase activity"/>
    <property type="evidence" value="ECO:0007669"/>
    <property type="project" value="UniProtKB-KW"/>
</dbReference>
<keyword evidence="2" id="KW-0378">Hydrolase</keyword>
<dbReference type="GO" id="GO:0008610">
    <property type="term" value="P:lipid biosynthetic process"/>
    <property type="evidence" value="ECO:0007669"/>
    <property type="project" value="TreeGrafter"/>
</dbReference>
<evidence type="ECO:0000256" key="3">
    <source>
        <dbReference type="SAM" id="MobiDB-lite"/>
    </source>
</evidence>
<name>A0A939PB19_9ACTN</name>
<sequence length="265" mass="29147">MDTTTNALGRAAAPAGGKWFSPAQPPEEARIRLFLMPHAGGGAASYRGWNRLLPADIGVQALTLPGRQSRRAEPLAMDWEALLDDLHEALLDNLDDRPYAFFGHCIGAMLAYRLAVRLEDGGDPPPSLLGMSGWAPEGFYQGPPDRKNLSMEQVGELLKGLGAFPEELWSDPDMLELVMPPVIADMRAAMQYEDDGAVVECPLVSYAGQSDPLVVEPDAMAAWPERSRRYLGHNEYPGTHFYIGEHTAAVMSDFARRLIRITDDR</sequence>
<comment type="similarity">
    <text evidence="1">Belongs to the thioesterase family.</text>
</comment>
<dbReference type="InterPro" id="IPR020802">
    <property type="entry name" value="TesA-like"/>
</dbReference>
<evidence type="ECO:0000313" key="6">
    <source>
        <dbReference type="Proteomes" id="UP000669179"/>
    </source>
</evidence>
<protein>
    <submittedName>
        <fullName evidence="5">Thioesterase</fullName>
    </submittedName>
</protein>
<dbReference type="Proteomes" id="UP000669179">
    <property type="component" value="Unassembled WGS sequence"/>
</dbReference>
<dbReference type="Pfam" id="PF00975">
    <property type="entry name" value="Thioesterase"/>
    <property type="match status" value="1"/>
</dbReference>
<organism evidence="5 6">
    <name type="scientific">Actinomadura barringtoniae</name>
    <dbReference type="NCBI Taxonomy" id="1427535"/>
    <lineage>
        <taxon>Bacteria</taxon>
        <taxon>Bacillati</taxon>
        <taxon>Actinomycetota</taxon>
        <taxon>Actinomycetes</taxon>
        <taxon>Streptosporangiales</taxon>
        <taxon>Thermomonosporaceae</taxon>
        <taxon>Actinomadura</taxon>
    </lineage>
</organism>
<dbReference type="AlphaFoldDB" id="A0A939PB19"/>
<keyword evidence="6" id="KW-1185">Reference proteome</keyword>
<dbReference type="Gene3D" id="3.40.50.1820">
    <property type="entry name" value="alpha/beta hydrolase"/>
    <property type="match status" value="1"/>
</dbReference>
<dbReference type="PANTHER" id="PTHR11487:SF0">
    <property type="entry name" value="S-ACYL FATTY ACID SYNTHASE THIOESTERASE, MEDIUM CHAIN"/>
    <property type="match status" value="1"/>
</dbReference>
<accession>A0A939PB19</accession>
<dbReference type="SMART" id="SM00824">
    <property type="entry name" value="PKS_TE"/>
    <property type="match status" value="1"/>
</dbReference>
<comment type="caution">
    <text evidence="5">The sequence shown here is derived from an EMBL/GenBank/DDBJ whole genome shotgun (WGS) entry which is preliminary data.</text>
</comment>
<dbReference type="InterPro" id="IPR029058">
    <property type="entry name" value="AB_hydrolase_fold"/>
</dbReference>
<feature type="domain" description="Thioesterase TesA-like" evidence="4">
    <location>
        <begin position="33"/>
        <end position="255"/>
    </location>
</feature>
<evidence type="ECO:0000256" key="1">
    <source>
        <dbReference type="ARBA" id="ARBA00007169"/>
    </source>
</evidence>
<dbReference type="InterPro" id="IPR012223">
    <property type="entry name" value="TEII"/>
</dbReference>
<dbReference type="EMBL" id="JAGEOJ010000008">
    <property type="protein sequence ID" value="MBO2449472.1"/>
    <property type="molecule type" value="Genomic_DNA"/>
</dbReference>
<dbReference type="PANTHER" id="PTHR11487">
    <property type="entry name" value="THIOESTERASE"/>
    <property type="match status" value="1"/>
</dbReference>
<dbReference type="InterPro" id="IPR001031">
    <property type="entry name" value="Thioesterase"/>
</dbReference>
<evidence type="ECO:0000256" key="2">
    <source>
        <dbReference type="ARBA" id="ARBA00022801"/>
    </source>
</evidence>
<dbReference type="RefSeq" id="WP_208257362.1">
    <property type="nucleotide sequence ID" value="NZ_JAGEOJ010000008.1"/>
</dbReference>
<feature type="region of interest" description="Disordered" evidence="3">
    <location>
        <begin position="1"/>
        <end position="21"/>
    </location>
</feature>
<reference evidence="5" key="1">
    <citation type="submission" date="2021-03" db="EMBL/GenBank/DDBJ databases">
        <authorList>
            <person name="Kanchanasin P."/>
            <person name="Saeng-In P."/>
            <person name="Phongsopitanun W."/>
            <person name="Yuki M."/>
            <person name="Kudo T."/>
            <person name="Ohkuma M."/>
            <person name="Tanasupawat S."/>
        </authorList>
    </citation>
    <scope>NUCLEOTIDE SEQUENCE</scope>
    <source>
        <strain evidence="5">GKU 128</strain>
    </source>
</reference>
<dbReference type="SUPFAM" id="SSF53474">
    <property type="entry name" value="alpha/beta-Hydrolases"/>
    <property type="match status" value="1"/>
</dbReference>